<dbReference type="Proteomes" id="UP000739538">
    <property type="component" value="Unassembled WGS sequence"/>
</dbReference>
<evidence type="ECO:0000256" key="1">
    <source>
        <dbReference type="SAM" id="MobiDB-lite"/>
    </source>
</evidence>
<feature type="region of interest" description="Disordered" evidence="1">
    <location>
        <begin position="1"/>
        <end position="27"/>
    </location>
</feature>
<dbReference type="AlphaFoldDB" id="A0A956NEX0"/>
<name>A0A956NEX0_UNCEI</name>
<evidence type="ECO:0000313" key="3">
    <source>
        <dbReference type="Proteomes" id="UP000739538"/>
    </source>
</evidence>
<accession>A0A956NEX0</accession>
<comment type="caution">
    <text evidence="2">The sequence shown here is derived from an EMBL/GenBank/DDBJ whole genome shotgun (WGS) entry which is preliminary data.</text>
</comment>
<dbReference type="EMBL" id="JAGQHS010000144">
    <property type="protein sequence ID" value="MCA9758125.1"/>
    <property type="molecule type" value="Genomic_DNA"/>
</dbReference>
<proteinExistence type="predicted"/>
<sequence>MNEIRRVGPSAPSPLQREAELASGGVPRPRYAEVAELKKLQAQFDRLHDDVRVPPTEAISQLLGSVPRRDSTFPSPGQLGASSPMDMARLHTTVRAFLAGSPGGGDGPRQEMVHVLESWCRARETLTSRIGGRG</sequence>
<protein>
    <submittedName>
        <fullName evidence="2">Uncharacterized protein</fullName>
    </submittedName>
</protein>
<evidence type="ECO:0000313" key="2">
    <source>
        <dbReference type="EMBL" id="MCA9758125.1"/>
    </source>
</evidence>
<reference evidence="2" key="2">
    <citation type="journal article" date="2021" name="Microbiome">
        <title>Successional dynamics and alternative stable states in a saline activated sludge microbial community over 9 years.</title>
        <authorList>
            <person name="Wang Y."/>
            <person name="Ye J."/>
            <person name="Ju F."/>
            <person name="Liu L."/>
            <person name="Boyd J.A."/>
            <person name="Deng Y."/>
            <person name="Parks D.H."/>
            <person name="Jiang X."/>
            <person name="Yin X."/>
            <person name="Woodcroft B.J."/>
            <person name="Tyson G.W."/>
            <person name="Hugenholtz P."/>
            <person name="Polz M.F."/>
            <person name="Zhang T."/>
        </authorList>
    </citation>
    <scope>NUCLEOTIDE SEQUENCE</scope>
    <source>
        <strain evidence="2">HKST-UBA02</strain>
    </source>
</reference>
<reference evidence="2" key="1">
    <citation type="submission" date="2020-04" db="EMBL/GenBank/DDBJ databases">
        <authorList>
            <person name="Zhang T."/>
        </authorList>
    </citation>
    <scope>NUCLEOTIDE SEQUENCE</scope>
    <source>
        <strain evidence="2">HKST-UBA02</strain>
    </source>
</reference>
<gene>
    <name evidence="2" type="ORF">KDA27_20190</name>
</gene>
<organism evidence="2 3">
    <name type="scientific">Eiseniibacteriota bacterium</name>
    <dbReference type="NCBI Taxonomy" id="2212470"/>
    <lineage>
        <taxon>Bacteria</taxon>
        <taxon>Candidatus Eiseniibacteriota</taxon>
    </lineage>
</organism>